<dbReference type="GeneID" id="75084184"/>
<protein>
    <submittedName>
        <fullName evidence="1">Uncharacterized protein</fullName>
    </submittedName>
</protein>
<dbReference type="Proteomes" id="UP000075591">
    <property type="component" value="Unassembled WGS sequence"/>
</dbReference>
<organism evidence="1 2">
    <name type="scientific">Bacillus cereus</name>
    <dbReference type="NCBI Taxonomy" id="1396"/>
    <lineage>
        <taxon>Bacteria</taxon>
        <taxon>Bacillati</taxon>
        <taxon>Bacillota</taxon>
        <taxon>Bacilli</taxon>
        <taxon>Bacillales</taxon>
        <taxon>Bacillaceae</taxon>
        <taxon>Bacillus</taxon>
        <taxon>Bacillus cereus group</taxon>
    </lineage>
</organism>
<name>A0A150B2N2_BACCE</name>
<gene>
    <name evidence="1" type="ORF">AT274_03810</name>
</gene>
<evidence type="ECO:0000313" key="1">
    <source>
        <dbReference type="EMBL" id="KXX95787.1"/>
    </source>
</evidence>
<dbReference type="AlphaFoldDB" id="A0A150B2N2"/>
<dbReference type="RefSeq" id="WP_000511817.1">
    <property type="nucleotide sequence ID" value="NZ_JARPVK010000011.1"/>
</dbReference>
<comment type="caution">
    <text evidence="1">The sequence shown here is derived from an EMBL/GenBank/DDBJ whole genome shotgun (WGS) entry which is preliminary data.</text>
</comment>
<dbReference type="PATRIC" id="fig|1396.432.peg.3992"/>
<proteinExistence type="predicted"/>
<reference evidence="1 2" key="1">
    <citation type="submission" date="2015-12" db="EMBL/GenBank/DDBJ databases">
        <title>Bacillus cereus Group isolate.</title>
        <authorList>
            <person name="Kovac J."/>
        </authorList>
    </citation>
    <scope>NUCLEOTIDE SEQUENCE [LARGE SCALE GENOMIC DNA]</scope>
    <source>
        <strain evidence="1 2">FSL W8-0275</strain>
    </source>
</reference>
<dbReference type="EMBL" id="LOMT01000100">
    <property type="protein sequence ID" value="KXX95787.1"/>
    <property type="molecule type" value="Genomic_DNA"/>
</dbReference>
<evidence type="ECO:0000313" key="2">
    <source>
        <dbReference type="Proteomes" id="UP000075591"/>
    </source>
</evidence>
<accession>A0A150B2N2</accession>
<sequence>MGILIDLNSFRTEILAKHVLHMMIENDFFYQGSQLVENVWVNDSTIFINNVKILTKGIEIYKKNNEYYLTHQADNTRVILY</sequence>